<gene>
    <name evidence="2" type="primary">PLESTB001712</name>
    <name evidence="2" type="ORF">PLESTB_001166600</name>
</gene>
<evidence type="ECO:0000256" key="1">
    <source>
        <dbReference type="SAM" id="MobiDB-lite"/>
    </source>
</evidence>
<reference evidence="2 3" key="1">
    <citation type="journal article" date="2023" name="Commun. Biol.">
        <title>Reorganization of the ancestral sex-determining regions during the evolution of trioecy in Pleodorina starrii.</title>
        <authorList>
            <person name="Takahashi K."/>
            <person name="Suzuki S."/>
            <person name="Kawai-Toyooka H."/>
            <person name="Yamamoto K."/>
            <person name="Hamaji T."/>
            <person name="Ootsuki R."/>
            <person name="Yamaguchi H."/>
            <person name="Kawachi M."/>
            <person name="Higashiyama T."/>
            <person name="Nozaki H."/>
        </authorList>
    </citation>
    <scope>NUCLEOTIDE SEQUENCE [LARGE SCALE GENOMIC DNA]</scope>
    <source>
        <strain evidence="2 3">NIES-4479</strain>
    </source>
</reference>
<name>A0A9W6BRS8_9CHLO</name>
<dbReference type="Proteomes" id="UP001165080">
    <property type="component" value="Unassembled WGS sequence"/>
</dbReference>
<proteinExistence type="predicted"/>
<comment type="caution">
    <text evidence="2">The sequence shown here is derived from an EMBL/GenBank/DDBJ whole genome shotgun (WGS) entry which is preliminary data.</text>
</comment>
<sequence>MDWGGSRGGAGAVRGRGRIGAWEVRFEEQVCGGTGAEGTEAAEAQDGNGGGGGVVVAVVGSWWRTSWRLQGGAVNARISCGAAEQQQQQQQRYWLRLGNKEGREAGNSAGCGWLRCMLLWRVVSCPVVLCAPGFLGGGGPSKQGEAPPGDLPMGCHLPGLTGRRPDSSLSQRGETERKDAGDVEAPTAAQARQGVLHVPERFCCASERLPPDVETGCVCA</sequence>
<dbReference type="EMBL" id="BRXU01000017">
    <property type="protein sequence ID" value="GLC56948.1"/>
    <property type="molecule type" value="Genomic_DNA"/>
</dbReference>
<evidence type="ECO:0000313" key="2">
    <source>
        <dbReference type="EMBL" id="GLC56948.1"/>
    </source>
</evidence>
<dbReference type="AlphaFoldDB" id="A0A9W6BRS8"/>
<organism evidence="2 3">
    <name type="scientific">Pleodorina starrii</name>
    <dbReference type="NCBI Taxonomy" id="330485"/>
    <lineage>
        <taxon>Eukaryota</taxon>
        <taxon>Viridiplantae</taxon>
        <taxon>Chlorophyta</taxon>
        <taxon>core chlorophytes</taxon>
        <taxon>Chlorophyceae</taxon>
        <taxon>CS clade</taxon>
        <taxon>Chlamydomonadales</taxon>
        <taxon>Volvocaceae</taxon>
        <taxon>Pleodorina</taxon>
    </lineage>
</organism>
<evidence type="ECO:0000313" key="3">
    <source>
        <dbReference type="Proteomes" id="UP001165080"/>
    </source>
</evidence>
<protein>
    <submittedName>
        <fullName evidence="2">Uncharacterized protein</fullName>
    </submittedName>
</protein>
<keyword evidence="3" id="KW-1185">Reference proteome</keyword>
<accession>A0A9W6BRS8</accession>
<feature type="region of interest" description="Disordered" evidence="1">
    <location>
        <begin position="140"/>
        <end position="192"/>
    </location>
</feature>